<feature type="domain" description="AB hydrolase-1" evidence="1">
    <location>
        <begin position="40"/>
        <end position="140"/>
    </location>
</feature>
<evidence type="ECO:0000313" key="2">
    <source>
        <dbReference type="EMBL" id="GAA2616625.1"/>
    </source>
</evidence>
<evidence type="ECO:0000313" key="3">
    <source>
        <dbReference type="Proteomes" id="UP001501509"/>
    </source>
</evidence>
<dbReference type="PANTHER" id="PTHR43433:SF5">
    <property type="entry name" value="AB HYDROLASE-1 DOMAIN-CONTAINING PROTEIN"/>
    <property type="match status" value="1"/>
</dbReference>
<organism evidence="2 3">
    <name type="scientific">Actinomadura fulvescens</name>
    <dbReference type="NCBI Taxonomy" id="46160"/>
    <lineage>
        <taxon>Bacteria</taxon>
        <taxon>Bacillati</taxon>
        <taxon>Actinomycetota</taxon>
        <taxon>Actinomycetes</taxon>
        <taxon>Streptosporangiales</taxon>
        <taxon>Thermomonosporaceae</taxon>
        <taxon>Actinomadura</taxon>
    </lineage>
</organism>
<proteinExistence type="predicted"/>
<dbReference type="Proteomes" id="UP001501509">
    <property type="component" value="Unassembled WGS sequence"/>
</dbReference>
<keyword evidence="2" id="KW-0378">Hydrolase</keyword>
<dbReference type="EMBL" id="BAAATD010000008">
    <property type="protein sequence ID" value="GAA2616625.1"/>
    <property type="molecule type" value="Genomic_DNA"/>
</dbReference>
<dbReference type="InterPro" id="IPR029058">
    <property type="entry name" value="AB_hydrolase_fold"/>
</dbReference>
<dbReference type="GO" id="GO:0016787">
    <property type="term" value="F:hydrolase activity"/>
    <property type="evidence" value="ECO:0007669"/>
    <property type="project" value="UniProtKB-KW"/>
</dbReference>
<name>A0ABN3Q6U3_9ACTN</name>
<dbReference type="InterPro" id="IPR000073">
    <property type="entry name" value="AB_hydrolase_1"/>
</dbReference>
<keyword evidence="3" id="KW-1185">Reference proteome</keyword>
<protein>
    <submittedName>
        <fullName evidence="2">Alpha/beta hydrolase</fullName>
    </submittedName>
</protein>
<sequence>MCLVLTTPGGNAIAETTVAPSGYLAVPGARLYYEVAGTGPTLLMIHAGTGEADDWHRLRAHLTRSFRVVTYDRRGSSRSRLTKPAGWITIRRHAEDAAALLKHVGGGPAHALGSSGGGTVLLELTARHPELLKTVVPHEPAVCEMGGAKECARVRKVGKAANAVYRITRNSDLAMLTFIAGTNDDDEVEPGAPPAPPLTPERAARLKKNDGFFLGHEIREILGYHIPLAKLRAVNSKIVPIHGKYAGKGMKREVHALTQALGTKPPLTFPGGHTGYIIHPEKFATELHKTLH</sequence>
<comment type="caution">
    <text evidence="2">The sequence shown here is derived from an EMBL/GenBank/DDBJ whole genome shotgun (WGS) entry which is preliminary data.</text>
</comment>
<dbReference type="Gene3D" id="3.40.50.1820">
    <property type="entry name" value="alpha/beta hydrolase"/>
    <property type="match status" value="1"/>
</dbReference>
<dbReference type="InterPro" id="IPR050471">
    <property type="entry name" value="AB_hydrolase"/>
</dbReference>
<dbReference type="SUPFAM" id="SSF53474">
    <property type="entry name" value="alpha/beta-Hydrolases"/>
    <property type="match status" value="1"/>
</dbReference>
<reference evidence="2 3" key="1">
    <citation type="journal article" date="2019" name="Int. J. Syst. Evol. Microbiol.">
        <title>The Global Catalogue of Microorganisms (GCM) 10K type strain sequencing project: providing services to taxonomists for standard genome sequencing and annotation.</title>
        <authorList>
            <consortium name="The Broad Institute Genomics Platform"/>
            <consortium name="The Broad Institute Genome Sequencing Center for Infectious Disease"/>
            <person name="Wu L."/>
            <person name="Ma J."/>
        </authorList>
    </citation>
    <scope>NUCLEOTIDE SEQUENCE [LARGE SCALE GENOMIC DNA]</scope>
    <source>
        <strain evidence="2 3">JCM 6833</strain>
    </source>
</reference>
<evidence type="ECO:0000259" key="1">
    <source>
        <dbReference type="Pfam" id="PF00561"/>
    </source>
</evidence>
<dbReference type="RefSeq" id="WP_344545789.1">
    <property type="nucleotide sequence ID" value="NZ_BAAATD010000008.1"/>
</dbReference>
<dbReference type="PANTHER" id="PTHR43433">
    <property type="entry name" value="HYDROLASE, ALPHA/BETA FOLD FAMILY PROTEIN"/>
    <property type="match status" value="1"/>
</dbReference>
<dbReference type="Pfam" id="PF00561">
    <property type="entry name" value="Abhydrolase_1"/>
    <property type="match status" value="1"/>
</dbReference>
<accession>A0ABN3Q6U3</accession>
<gene>
    <name evidence="2" type="ORF">GCM10010411_59680</name>
</gene>